<dbReference type="RefSeq" id="WP_077925791.1">
    <property type="nucleotide sequence ID" value="NZ_BAABKE010000005.1"/>
</dbReference>
<proteinExistence type="predicted"/>
<dbReference type="InterPro" id="IPR005019">
    <property type="entry name" value="Adenine_glyco"/>
</dbReference>
<organism evidence="1 2">
    <name type="scientific">Wohlfahrtiimonas larvae</name>
    <dbReference type="NCBI Taxonomy" id="1157986"/>
    <lineage>
        <taxon>Bacteria</taxon>
        <taxon>Pseudomonadati</taxon>
        <taxon>Pseudomonadota</taxon>
        <taxon>Gammaproteobacteria</taxon>
        <taxon>Cardiobacteriales</taxon>
        <taxon>Ignatzschineriaceae</taxon>
        <taxon>Wohlfahrtiimonas</taxon>
    </lineage>
</organism>
<dbReference type="EMBL" id="BAABKE010000005">
    <property type="protein sequence ID" value="GAA5101039.1"/>
    <property type="molecule type" value="Genomic_DNA"/>
</dbReference>
<accession>A0ABP9MSH3</accession>
<gene>
    <name evidence="1" type="ORF">GCM10023338_16390</name>
</gene>
<dbReference type="PANTHER" id="PTHR30037">
    <property type="entry name" value="DNA-3-METHYLADENINE GLYCOSYLASE 1"/>
    <property type="match status" value="1"/>
</dbReference>
<comment type="caution">
    <text evidence="1">The sequence shown here is derived from an EMBL/GenBank/DDBJ whole genome shotgun (WGS) entry which is preliminary data.</text>
</comment>
<dbReference type="InterPro" id="IPR011257">
    <property type="entry name" value="DNA_glycosylase"/>
</dbReference>
<dbReference type="Proteomes" id="UP001500631">
    <property type="component" value="Unassembled WGS sequence"/>
</dbReference>
<sequence>MNQRCGWCGNDKIYQEYHDQEWGEPLYDDQALFELFILETLQAGLSWITVLKKREAYRAALDNFDAHKIAQYDETKYESLMQHPDLIKNKLKMRAIIHNAQCYLKLKAEYGSFSDWLWQYVDHQPILNSFVELSDVPTKTEISDQLSQDLKKLGFKFVGSVTIYAFMQAMGMVNDHVSHCFKYKVDIK</sequence>
<keyword evidence="2" id="KW-1185">Reference proteome</keyword>
<dbReference type="Pfam" id="PF03352">
    <property type="entry name" value="Adenine_glyco"/>
    <property type="match status" value="1"/>
</dbReference>
<dbReference type="SUPFAM" id="SSF48150">
    <property type="entry name" value="DNA-glycosylase"/>
    <property type="match status" value="1"/>
</dbReference>
<reference evidence="2" key="1">
    <citation type="journal article" date="2019" name="Int. J. Syst. Evol. Microbiol.">
        <title>The Global Catalogue of Microorganisms (GCM) 10K type strain sequencing project: providing services to taxonomists for standard genome sequencing and annotation.</title>
        <authorList>
            <consortium name="The Broad Institute Genomics Platform"/>
            <consortium name="The Broad Institute Genome Sequencing Center for Infectious Disease"/>
            <person name="Wu L."/>
            <person name="Ma J."/>
        </authorList>
    </citation>
    <scope>NUCLEOTIDE SEQUENCE [LARGE SCALE GENOMIC DNA]</scope>
    <source>
        <strain evidence="2">JCM 18424</strain>
    </source>
</reference>
<name>A0ABP9MSH3_9GAMM</name>
<evidence type="ECO:0000313" key="2">
    <source>
        <dbReference type="Proteomes" id="UP001500631"/>
    </source>
</evidence>
<dbReference type="InterPro" id="IPR052891">
    <property type="entry name" value="DNA-3mA_glycosylase"/>
</dbReference>
<dbReference type="PANTHER" id="PTHR30037:SF4">
    <property type="entry name" value="DNA-3-METHYLADENINE GLYCOSYLASE I"/>
    <property type="match status" value="1"/>
</dbReference>
<dbReference type="Gene3D" id="1.10.340.30">
    <property type="entry name" value="Hypothetical protein, domain 2"/>
    <property type="match status" value="1"/>
</dbReference>
<protein>
    <submittedName>
        <fullName evidence="1">DNA-3-methyladenine glycosylase I</fullName>
    </submittedName>
</protein>
<evidence type="ECO:0000313" key="1">
    <source>
        <dbReference type="EMBL" id="GAA5101039.1"/>
    </source>
</evidence>